<sequence>MVVVDGRGYVTGWNADAERLLGHPAEEVVGRPAADLLVEPVNGADLRRALAGNPERLSGPLALRHRDGRRVDVTVVAHHGVPDDPLDDPLDDPPNDPPDSWRVVCALTGSEPRPEDEDLAQWAFEQLPHCSVSLYDARLRYRHSNQSMVPVVGLPDSAVRGLGMLDITTQPQAVDLADGLRRALESGEPVYLESFQRTGGERRIHAWSVDFAPLKDSDGTVHGVALVAHDMTEQFWARKRLVLLNDASRRIGSTLDLDRTARELLEVTVPEFADFASVDLLVALEADVEPGEGELSGSVVLRRIAHRFAPGTRLPTVLEIGTTDSYPEFTPPARALATGGGVLCNADDPAFVHWMETDRRRAAIIRDQGYHSMVAVPLRARGVTLGVSVFYRRSRPDRMERFGQDDLLLAEELAARAAVAIDNARRYTRERETALALQHSLLPQRMPEQAAMEAASRYIPASTRSGIGGDWFDLIPLSGARIGLVVGDVVGHGIRATATMGRLRTAVRTLSDLDLPPDELLTSLDDLVVRLSSEAGATGEVGEIGATCCYAIYDPVSRTCTMASAGHPPPVIVPPEGTPAAARLSIGPPLGVGGLPFEATTVELAEGSLVALFSDGLLETRERDVDDGYRRLCQVLADAGPSLEAACDAVLADLVAGRPRDDVALVIARTSALDDDHVATWDVPADPSAVATARKAVSQRLSEWGAGEEIYPAELIVSELVTNAIRYAAAPITLRLIRDQVLICEVSDASSTAPHLRRARDWEEGGRGLMLVAQMAHRWGTRHSLTGKTIWAEIPLH</sequence>
<dbReference type="Pfam" id="PF01590">
    <property type="entry name" value="GAF"/>
    <property type="match status" value="1"/>
</dbReference>
<dbReference type="SUPFAM" id="SSF55785">
    <property type="entry name" value="PYP-like sensor domain (PAS domain)"/>
    <property type="match status" value="2"/>
</dbReference>
<dbReference type="InterPro" id="IPR036457">
    <property type="entry name" value="PPM-type-like_dom_sf"/>
</dbReference>
<dbReference type="Gene3D" id="3.60.40.10">
    <property type="entry name" value="PPM-type phosphatase domain"/>
    <property type="match status" value="1"/>
</dbReference>
<evidence type="ECO:0000259" key="4">
    <source>
        <dbReference type="PROSITE" id="PS50113"/>
    </source>
</evidence>
<evidence type="ECO:0000256" key="2">
    <source>
        <dbReference type="SAM" id="MobiDB-lite"/>
    </source>
</evidence>
<evidence type="ECO:0000313" key="5">
    <source>
        <dbReference type="EMBL" id="MFC5664412.1"/>
    </source>
</evidence>
<dbReference type="SUPFAM" id="SSF55874">
    <property type="entry name" value="ATPase domain of HSP90 chaperone/DNA topoisomerase II/histidine kinase"/>
    <property type="match status" value="1"/>
</dbReference>
<dbReference type="SMART" id="SM00331">
    <property type="entry name" value="PP2C_SIG"/>
    <property type="match status" value="1"/>
</dbReference>
<dbReference type="NCBIfam" id="TIGR00229">
    <property type="entry name" value="sensory_box"/>
    <property type="match status" value="1"/>
</dbReference>
<feature type="region of interest" description="Disordered" evidence="2">
    <location>
        <begin position="79"/>
        <end position="98"/>
    </location>
</feature>
<dbReference type="Pfam" id="PF08448">
    <property type="entry name" value="PAS_4"/>
    <property type="match status" value="1"/>
</dbReference>
<dbReference type="InterPro" id="IPR000014">
    <property type="entry name" value="PAS"/>
</dbReference>
<dbReference type="PANTHER" id="PTHR43156">
    <property type="entry name" value="STAGE II SPORULATION PROTEIN E-RELATED"/>
    <property type="match status" value="1"/>
</dbReference>
<dbReference type="EMBL" id="JBHSOF010000017">
    <property type="protein sequence ID" value="MFC5664412.1"/>
    <property type="molecule type" value="Genomic_DNA"/>
</dbReference>
<keyword evidence="1" id="KW-0378">Hydrolase</keyword>
<dbReference type="Gene3D" id="3.30.450.20">
    <property type="entry name" value="PAS domain"/>
    <property type="match status" value="2"/>
</dbReference>
<feature type="domain" description="PAS" evidence="3">
    <location>
        <begin position="1"/>
        <end position="50"/>
    </location>
</feature>
<evidence type="ECO:0000313" key="6">
    <source>
        <dbReference type="Proteomes" id="UP001595975"/>
    </source>
</evidence>
<dbReference type="InterPro" id="IPR000700">
    <property type="entry name" value="PAS-assoc_C"/>
</dbReference>
<dbReference type="PROSITE" id="PS50113">
    <property type="entry name" value="PAC"/>
    <property type="match status" value="1"/>
</dbReference>
<dbReference type="SMART" id="SM00065">
    <property type="entry name" value="GAF"/>
    <property type="match status" value="1"/>
</dbReference>
<evidence type="ECO:0000256" key="1">
    <source>
        <dbReference type="ARBA" id="ARBA00022801"/>
    </source>
</evidence>
<dbReference type="PROSITE" id="PS50112">
    <property type="entry name" value="PAS"/>
    <property type="match status" value="1"/>
</dbReference>
<comment type="caution">
    <text evidence="5">The sequence shown here is derived from an EMBL/GenBank/DDBJ whole genome shotgun (WGS) entry which is preliminary data.</text>
</comment>
<dbReference type="CDD" id="cd00130">
    <property type="entry name" value="PAS"/>
    <property type="match status" value="1"/>
</dbReference>
<dbReference type="InterPro" id="IPR036890">
    <property type="entry name" value="HATPase_C_sf"/>
</dbReference>
<proteinExistence type="predicted"/>
<gene>
    <name evidence="5" type="ORF">ACFP3U_15635</name>
</gene>
<dbReference type="Proteomes" id="UP001595975">
    <property type="component" value="Unassembled WGS sequence"/>
</dbReference>
<dbReference type="InterPro" id="IPR003594">
    <property type="entry name" value="HATPase_dom"/>
</dbReference>
<dbReference type="Pfam" id="PF07228">
    <property type="entry name" value="SpoIIE"/>
    <property type="match status" value="1"/>
</dbReference>
<dbReference type="SUPFAM" id="SSF55781">
    <property type="entry name" value="GAF domain-like"/>
    <property type="match status" value="1"/>
</dbReference>
<dbReference type="InterPro" id="IPR013656">
    <property type="entry name" value="PAS_4"/>
</dbReference>
<dbReference type="Pfam" id="PF13581">
    <property type="entry name" value="HATPase_c_2"/>
    <property type="match status" value="1"/>
</dbReference>
<dbReference type="SUPFAM" id="SSF81606">
    <property type="entry name" value="PP2C-like"/>
    <property type="match status" value="1"/>
</dbReference>
<reference evidence="6" key="1">
    <citation type="journal article" date="2019" name="Int. J. Syst. Evol. Microbiol.">
        <title>The Global Catalogue of Microorganisms (GCM) 10K type strain sequencing project: providing services to taxonomists for standard genome sequencing and annotation.</title>
        <authorList>
            <consortium name="The Broad Institute Genomics Platform"/>
            <consortium name="The Broad Institute Genome Sequencing Center for Infectious Disease"/>
            <person name="Wu L."/>
            <person name="Ma J."/>
        </authorList>
    </citation>
    <scope>NUCLEOTIDE SEQUENCE [LARGE SCALE GENOMIC DNA]</scope>
    <source>
        <strain evidence="6">CGMCC 4.1437</strain>
    </source>
</reference>
<dbReference type="Pfam" id="PF00989">
    <property type="entry name" value="PAS"/>
    <property type="match status" value="1"/>
</dbReference>
<dbReference type="InterPro" id="IPR013767">
    <property type="entry name" value="PAS_fold"/>
</dbReference>
<dbReference type="InterPro" id="IPR035965">
    <property type="entry name" value="PAS-like_dom_sf"/>
</dbReference>
<dbReference type="Gene3D" id="3.30.565.10">
    <property type="entry name" value="Histidine kinase-like ATPase, C-terminal domain"/>
    <property type="match status" value="1"/>
</dbReference>
<keyword evidence="6" id="KW-1185">Reference proteome</keyword>
<organism evidence="5 6">
    <name type="scientific">Kitasatospora misakiensis</name>
    <dbReference type="NCBI Taxonomy" id="67330"/>
    <lineage>
        <taxon>Bacteria</taxon>
        <taxon>Bacillati</taxon>
        <taxon>Actinomycetota</taxon>
        <taxon>Actinomycetes</taxon>
        <taxon>Kitasatosporales</taxon>
        <taxon>Streptomycetaceae</taxon>
        <taxon>Kitasatospora</taxon>
    </lineage>
</organism>
<feature type="compositionally biased region" description="Acidic residues" evidence="2">
    <location>
        <begin position="84"/>
        <end position="94"/>
    </location>
</feature>
<dbReference type="InterPro" id="IPR003018">
    <property type="entry name" value="GAF"/>
</dbReference>
<evidence type="ECO:0000259" key="3">
    <source>
        <dbReference type="PROSITE" id="PS50112"/>
    </source>
</evidence>
<dbReference type="RefSeq" id="WP_380226111.1">
    <property type="nucleotide sequence ID" value="NZ_JBHSOF010000017.1"/>
</dbReference>
<dbReference type="InterPro" id="IPR052016">
    <property type="entry name" value="Bact_Sigma-Reg"/>
</dbReference>
<feature type="domain" description="PAC" evidence="4">
    <location>
        <begin position="185"/>
        <end position="243"/>
    </location>
</feature>
<dbReference type="PANTHER" id="PTHR43156:SF2">
    <property type="entry name" value="STAGE II SPORULATION PROTEIN E"/>
    <property type="match status" value="1"/>
</dbReference>
<protein>
    <submittedName>
        <fullName evidence="5">SpoIIE family protein phosphatase</fullName>
    </submittedName>
</protein>
<dbReference type="InterPro" id="IPR029016">
    <property type="entry name" value="GAF-like_dom_sf"/>
</dbReference>
<dbReference type="CDD" id="cd16936">
    <property type="entry name" value="HATPase_RsbW-like"/>
    <property type="match status" value="1"/>
</dbReference>
<name>A0ABW0X3M7_9ACTN</name>
<dbReference type="Gene3D" id="3.30.450.40">
    <property type="match status" value="1"/>
</dbReference>
<dbReference type="InterPro" id="IPR001932">
    <property type="entry name" value="PPM-type_phosphatase-like_dom"/>
</dbReference>
<accession>A0ABW0X3M7</accession>